<reference evidence="8" key="1">
    <citation type="submission" date="2021-02" db="EMBL/GenBank/DDBJ databases">
        <authorList>
            <person name="Nowell W R."/>
        </authorList>
    </citation>
    <scope>NUCLEOTIDE SEQUENCE</scope>
</reference>
<dbReference type="Gene3D" id="1.25.40.120">
    <property type="entry name" value="Protein prenylyltransferase"/>
    <property type="match status" value="1"/>
</dbReference>
<accession>A0A816X776</accession>
<dbReference type="EMBL" id="CAJNRE010016094">
    <property type="protein sequence ID" value="CAF2143381.1"/>
    <property type="molecule type" value="Genomic_DNA"/>
</dbReference>
<evidence type="ECO:0000313" key="12">
    <source>
        <dbReference type="Proteomes" id="UP000663824"/>
    </source>
</evidence>
<dbReference type="PANTHER" id="PTHR11129:SF2">
    <property type="entry name" value="GERANYLGERANYL TRANSFERASE TYPE-2 SUBUNIT ALPHA"/>
    <property type="match status" value="1"/>
</dbReference>
<evidence type="ECO:0000256" key="4">
    <source>
        <dbReference type="ARBA" id="ARBA00022737"/>
    </source>
</evidence>
<dbReference type="AlphaFoldDB" id="A0A816X776"/>
<evidence type="ECO:0000313" key="13">
    <source>
        <dbReference type="Proteomes" id="UP000663866"/>
    </source>
</evidence>
<evidence type="ECO:0000313" key="8">
    <source>
        <dbReference type="EMBL" id="CAF2143381.1"/>
    </source>
</evidence>
<dbReference type="Proteomes" id="UP000663824">
    <property type="component" value="Unassembled WGS sequence"/>
</dbReference>
<evidence type="ECO:0000256" key="3">
    <source>
        <dbReference type="ARBA" id="ARBA00022679"/>
    </source>
</evidence>
<dbReference type="Pfam" id="PF01239">
    <property type="entry name" value="PPTA"/>
    <property type="match status" value="2"/>
</dbReference>
<name>A0A816X776_9BILA</name>
<sequence length="163" mass="19650">MSRKFSNKEKFEYLYYRSAEWAHLLPKIEAYSHFNSILTRLAYRYYLLERLYPSFLSDLETFYEKELTFLCSTIGVNLSNYSAWHYRSKYLDKLLIHNPYCRSSLVSNKWHLVLSAVYTDCSNQAAWFYARWLLFKQLDIQTINQDEHIKSLEELNKIEPGNK</sequence>
<evidence type="ECO:0000313" key="7">
    <source>
        <dbReference type="EMBL" id="CAF1124168.1"/>
    </source>
</evidence>
<proteinExistence type="inferred from homology"/>
<dbReference type="EMBL" id="CAJOBG010000748">
    <property type="protein sequence ID" value="CAF3853218.1"/>
    <property type="molecule type" value="Genomic_DNA"/>
</dbReference>
<evidence type="ECO:0000256" key="5">
    <source>
        <dbReference type="ARBA" id="ARBA00047658"/>
    </source>
</evidence>
<dbReference type="EMBL" id="CAJNOV010002965">
    <property type="protein sequence ID" value="CAF1124168.1"/>
    <property type="molecule type" value="Genomic_DNA"/>
</dbReference>
<evidence type="ECO:0000313" key="9">
    <source>
        <dbReference type="EMBL" id="CAF3791867.1"/>
    </source>
</evidence>
<evidence type="ECO:0000313" key="11">
    <source>
        <dbReference type="EMBL" id="CAF3853218.1"/>
    </source>
</evidence>
<comment type="catalytic activity">
    <reaction evidence="5 6">
        <text>geranylgeranyl diphosphate + L-cysteinyl-[protein] = S-geranylgeranyl-L-cysteinyl-[protein] + diphosphate</text>
        <dbReference type="Rhea" id="RHEA:21240"/>
        <dbReference type="Rhea" id="RHEA-COMP:10131"/>
        <dbReference type="Rhea" id="RHEA-COMP:11537"/>
        <dbReference type="ChEBI" id="CHEBI:29950"/>
        <dbReference type="ChEBI" id="CHEBI:33019"/>
        <dbReference type="ChEBI" id="CHEBI:57533"/>
        <dbReference type="ChEBI" id="CHEBI:86021"/>
        <dbReference type="EC" id="2.5.1.60"/>
    </reaction>
</comment>
<dbReference type="Proteomes" id="UP000663855">
    <property type="component" value="Unassembled WGS sequence"/>
</dbReference>
<dbReference type="Proteomes" id="UP000676336">
    <property type="component" value="Unassembled WGS sequence"/>
</dbReference>
<comment type="similarity">
    <text evidence="1 6">Belongs to the protein prenyltransferase subunit alpha family.</text>
</comment>
<dbReference type="SUPFAM" id="SSF48439">
    <property type="entry name" value="Protein prenylyltransferase"/>
    <property type="match status" value="1"/>
</dbReference>
<evidence type="ECO:0000256" key="1">
    <source>
        <dbReference type="ARBA" id="ARBA00006734"/>
    </source>
</evidence>
<dbReference type="Proteomes" id="UP000663866">
    <property type="component" value="Unassembled WGS sequence"/>
</dbReference>
<keyword evidence="13" id="KW-1185">Reference proteome</keyword>
<dbReference type="EMBL" id="CAJOBI010000213">
    <property type="protein sequence ID" value="CAF3805174.1"/>
    <property type="molecule type" value="Genomic_DNA"/>
</dbReference>
<dbReference type="GO" id="GO:0004663">
    <property type="term" value="F:Rab geranylgeranyltransferase activity"/>
    <property type="evidence" value="ECO:0007669"/>
    <property type="project" value="UniProtKB-UniRule"/>
</dbReference>
<comment type="function">
    <text evidence="6">Catalyzes the transfer of a geranyl-geranyl moiety from geranyl-geranyl pyrophosphate to cysteines occuring in specific C-terminal amino acid sequences.</text>
</comment>
<comment type="caution">
    <text evidence="8">The sequence shown here is derived from an EMBL/GenBank/DDBJ whole genome shotgun (WGS) entry which is preliminary data.</text>
</comment>
<dbReference type="GO" id="GO:0005968">
    <property type="term" value="C:Rab-protein geranylgeranyltransferase complex"/>
    <property type="evidence" value="ECO:0007669"/>
    <property type="project" value="TreeGrafter"/>
</dbReference>
<dbReference type="Proteomes" id="UP000681967">
    <property type="component" value="Unassembled WGS sequence"/>
</dbReference>
<dbReference type="PROSITE" id="PS51147">
    <property type="entry name" value="PFTA"/>
    <property type="match status" value="1"/>
</dbReference>
<dbReference type="GO" id="GO:0097354">
    <property type="term" value="P:prenylation"/>
    <property type="evidence" value="ECO:0007669"/>
    <property type="project" value="UniProtKB-UniRule"/>
</dbReference>
<evidence type="ECO:0000256" key="2">
    <source>
        <dbReference type="ARBA" id="ARBA00022602"/>
    </source>
</evidence>
<keyword evidence="4" id="KW-0677">Repeat</keyword>
<gene>
    <name evidence="9" type="ORF">BYL167_LOCUS2497</name>
    <name evidence="7" type="ORF">CJN711_LOCUS8224</name>
    <name evidence="8" type="ORF">MBJ925_LOCUS29907</name>
    <name evidence="11" type="ORF">OVN521_LOCUS6960</name>
    <name evidence="10" type="ORF">SMN809_LOCUS1405</name>
</gene>
<dbReference type="InterPro" id="IPR002088">
    <property type="entry name" value="Prenyl_trans_a"/>
</dbReference>
<dbReference type="PANTHER" id="PTHR11129">
    <property type="entry name" value="PROTEIN FARNESYLTRANSFERASE ALPHA SUBUNIT/RAB GERANYLGERANYL TRANSFERASE ALPHA SUBUNIT"/>
    <property type="match status" value="1"/>
</dbReference>
<dbReference type="EC" id="2.5.1.60" evidence="6"/>
<keyword evidence="3 6" id="KW-0808">Transferase</keyword>
<evidence type="ECO:0000313" key="10">
    <source>
        <dbReference type="EMBL" id="CAF3805174.1"/>
    </source>
</evidence>
<dbReference type="EMBL" id="CAJOBH010000438">
    <property type="protein sequence ID" value="CAF3791867.1"/>
    <property type="molecule type" value="Genomic_DNA"/>
</dbReference>
<evidence type="ECO:0000256" key="6">
    <source>
        <dbReference type="RuleBase" id="RU367120"/>
    </source>
</evidence>
<keyword evidence="2 6" id="KW-0637">Prenyltransferase</keyword>
<organism evidence="8 12">
    <name type="scientific">Rotaria magnacalcarata</name>
    <dbReference type="NCBI Taxonomy" id="392030"/>
    <lineage>
        <taxon>Eukaryota</taxon>
        <taxon>Metazoa</taxon>
        <taxon>Spiralia</taxon>
        <taxon>Gnathifera</taxon>
        <taxon>Rotifera</taxon>
        <taxon>Eurotatoria</taxon>
        <taxon>Bdelloidea</taxon>
        <taxon>Philodinida</taxon>
        <taxon>Philodinidae</taxon>
        <taxon>Rotaria</taxon>
    </lineage>
</organism>
<protein>
    <recommendedName>
        <fullName evidence="6">Geranylgeranyl transferase type-2 subunit alpha</fullName>
        <ecNumber evidence="6">2.5.1.60</ecNumber>
    </recommendedName>
    <alternativeName>
        <fullName evidence="6">Geranylgeranyl transferase type II subunit alpha</fullName>
    </alternativeName>
</protein>